<comment type="function">
    <text evidence="4">A flexible structure which links the flagellar filament to the drive apparatus in the basal body.</text>
</comment>
<dbReference type="GO" id="GO:0009425">
    <property type="term" value="C:bacterial-type flagellum basal body"/>
    <property type="evidence" value="ECO:0007669"/>
    <property type="project" value="UniProtKB-SubCell"/>
</dbReference>
<protein>
    <recommendedName>
        <fullName evidence="4">Flagellar hook protein FlgE</fullName>
    </recommendedName>
</protein>
<organism evidence="8 9">
    <name type="scientific">Caproicibacter fermentans</name>
    <dbReference type="NCBI Taxonomy" id="2576756"/>
    <lineage>
        <taxon>Bacteria</taxon>
        <taxon>Bacillati</taxon>
        <taxon>Bacillota</taxon>
        <taxon>Clostridia</taxon>
        <taxon>Eubacteriales</taxon>
        <taxon>Acutalibacteraceae</taxon>
        <taxon>Caproicibacter</taxon>
    </lineage>
</organism>
<dbReference type="Pfam" id="PF00460">
    <property type="entry name" value="Flg_bb_rod"/>
    <property type="match status" value="1"/>
</dbReference>
<feature type="domain" description="Flagellar hook protein FlgE/F/G-like D1" evidence="7">
    <location>
        <begin position="100"/>
        <end position="197"/>
    </location>
</feature>
<evidence type="ECO:0000313" key="8">
    <source>
        <dbReference type="EMBL" id="MVB09741.1"/>
    </source>
</evidence>
<keyword evidence="8" id="KW-0282">Flagellum</keyword>
<keyword evidence="9" id="KW-1185">Reference proteome</keyword>
<proteinExistence type="inferred from homology"/>
<evidence type="ECO:0000256" key="4">
    <source>
        <dbReference type="RuleBase" id="RU362116"/>
    </source>
</evidence>
<sequence>MAMMRAMSSGVAGLKAHQTGLDVIGNNIANVNTYGFKASRTLFSDVLYQTLTNATAPSATNGTGGINPSQVGYGSTASSVTVDTGRAGMATTGYSGDCYINGEGYFIIGTGTPTDNVPASYEYTRVGALSFDSSGYLVDGSGNRVCGIASDKPTALDNGLNGDNSVPEYIHYDPAGDGSTAQTLSDISIAADGTITATNSAGDVVTVGQIELAHFTNPAGLEQEGGNYYKDTGNSGDATFAAPGSGSTGKLVTGALESSNVDLANEFSNMISTERGYQANSKIITVSDTMLETLVNMVR</sequence>
<dbReference type="SUPFAM" id="SSF117143">
    <property type="entry name" value="Flagellar hook protein flgE"/>
    <property type="match status" value="1"/>
</dbReference>
<dbReference type="GO" id="GO:0009424">
    <property type="term" value="C:bacterial-type flagellum hook"/>
    <property type="evidence" value="ECO:0007669"/>
    <property type="project" value="TreeGrafter"/>
</dbReference>
<keyword evidence="8" id="KW-0969">Cilium</keyword>
<dbReference type="InterPro" id="IPR010930">
    <property type="entry name" value="Flg_bb/hook_C_dom"/>
</dbReference>
<dbReference type="Proteomes" id="UP000469440">
    <property type="component" value="Unassembled WGS sequence"/>
</dbReference>
<evidence type="ECO:0000259" key="6">
    <source>
        <dbReference type="Pfam" id="PF06429"/>
    </source>
</evidence>
<dbReference type="InterPro" id="IPR001444">
    <property type="entry name" value="Flag_bb_rod_N"/>
</dbReference>
<comment type="caution">
    <text evidence="8">The sequence shown here is derived from an EMBL/GenBank/DDBJ whole genome shotgun (WGS) entry which is preliminary data.</text>
</comment>
<evidence type="ECO:0000256" key="2">
    <source>
        <dbReference type="ARBA" id="ARBA00009677"/>
    </source>
</evidence>
<keyword evidence="3 4" id="KW-0975">Bacterial flagellum</keyword>
<evidence type="ECO:0000313" key="9">
    <source>
        <dbReference type="Proteomes" id="UP000469440"/>
    </source>
</evidence>
<dbReference type="Pfam" id="PF22692">
    <property type="entry name" value="LlgE_F_G_D1"/>
    <property type="match status" value="1"/>
</dbReference>
<dbReference type="InterPro" id="IPR053967">
    <property type="entry name" value="LlgE_F_G-like_D1"/>
</dbReference>
<evidence type="ECO:0000259" key="5">
    <source>
        <dbReference type="Pfam" id="PF00460"/>
    </source>
</evidence>
<feature type="domain" description="Flagellar basal body rod protein N-terminal" evidence="5">
    <location>
        <begin position="9"/>
        <end position="37"/>
    </location>
</feature>
<dbReference type="Pfam" id="PF06429">
    <property type="entry name" value="Flg_bbr_C"/>
    <property type="match status" value="1"/>
</dbReference>
<dbReference type="PANTHER" id="PTHR30435">
    <property type="entry name" value="FLAGELLAR PROTEIN"/>
    <property type="match status" value="1"/>
</dbReference>
<dbReference type="GO" id="GO:0071978">
    <property type="term" value="P:bacterial-type flagellum-dependent swarming motility"/>
    <property type="evidence" value="ECO:0007669"/>
    <property type="project" value="TreeGrafter"/>
</dbReference>
<dbReference type="EMBL" id="VWXL01000014">
    <property type="protein sequence ID" value="MVB09741.1"/>
    <property type="molecule type" value="Genomic_DNA"/>
</dbReference>
<keyword evidence="8" id="KW-0966">Cell projection</keyword>
<dbReference type="InterPro" id="IPR019776">
    <property type="entry name" value="Flagellar_basal_body_rod_CS"/>
</dbReference>
<dbReference type="AlphaFoldDB" id="A0A6N8HVC2"/>
<dbReference type="InterPro" id="IPR037925">
    <property type="entry name" value="FlgE/F/G-like"/>
</dbReference>
<name>A0A6N8HVC2_9FIRM</name>
<dbReference type="PANTHER" id="PTHR30435:SF1">
    <property type="entry name" value="FLAGELLAR HOOK PROTEIN FLGE"/>
    <property type="match status" value="1"/>
</dbReference>
<accession>A0A6N8HVC2</accession>
<dbReference type="GO" id="GO:0005829">
    <property type="term" value="C:cytosol"/>
    <property type="evidence" value="ECO:0007669"/>
    <property type="project" value="TreeGrafter"/>
</dbReference>
<evidence type="ECO:0000256" key="1">
    <source>
        <dbReference type="ARBA" id="ARBA00004117"/>
    </source>
</evidence>
<dbReference type="NCBIfam" id="TIGR03506">
    <property type="entry name" value="FlgEFG_subfam"/>
    <property type="match status" value="2"/>
</dbReference>
<comment type="similarity">
    <text evidence="2 4">Belongs to the flagella basal body rod proteins family.</text>
</comment>
<reference evidence="8 9" key="1">
    <citation type="submission" date="2019-09" db="EMBL/GenBank/DDBJ databases">
        <title>Genome sequence of Clostridium sp. EA1.</title>
        <authorList>
            <person name="Poehlein A."/>
            <person name="Bengelsdorf F.R."/>
            <person name="Daniel R."/>
        </authorList>
    </citation>
    <scope>NUCLEOTIDE SEQUENCE [LARGE SCALE GENOMIC DNA]</scope>
    <source>
        <strain evidence="8 9">EA1</strain>
    </source>
</reference>
<gene>
    <name evidence="8" type="primary">flgG_1</name>
    <name evidence="8" type="ORF">CAFE_04060</name>
</gene>
<evidence type="ECO:0000259" key="7">
    <source>
        <dbReference type="Pfam" id="PF22692"/>
    </source>
</evidence>
<dbReference type="RefSeq" id="WP_166525048.1">
    <property type="nucleotide sequence ID" value="NZ_VWXL01000014.1"/>
</dbReference>
<dbReference type="PROSITE" id="PS00588">
    <property type="entry name" value="FLAGELLA_BB_ROD"/>
    <property type="match status" value="1"/>
</dbReference>
<dbReference type="InterPro" id="IPR020013">
    <property type="entry name" value="Flagellar_FlgE/F/G"/>
</dbReference>
<evidence type="ECO:0000256" key="3">
    <source>
        <dbReference type="ARBA" id="ARBA00023143"/>
    </source>
</evidence>
<feature type="domain" description="Flagellar basal-body/hook protein C-terminal" evidence="6">
    <location>
        <begin position="253"/>
        <end position="297"/>
    </location>
</feature>
<comment type="subcellular location">
    <subcellularLocation>
        <location evidence="1 4">Bacterial flagellum basal body</location>
    </subcellularLocation>
</comment>